<gene>
    <name evidence="3" type="primary">UNC5D_5</name>
    <name evidence="3" type="ORF">GOODEAATRI_030780</name>
</gene>
<keyword evidence="2" id="KW-0472">Membrane</keyword>
<evidence type="ECO:0000313" key="3">
    <source>
        <dbReference type="EMBL" id="MEQ2173305.1"/>
    </source>
</evidence>
<dbReference type="EMBL" id="JAHRIO010044959">
    <property type="protein sequence ID" value="MEQ2173305.1"/>
    <property type="molecule type" value="Genomic_DNA"/>
</dbReference>
<organism evidence="3 4">
    <name type="scientific">Goodea atripinnis</name>
    <dbReference type="NCBI Taxonomy" id="208336"/>
    <lineage>
        <taxon>Eukaryota</taxon>
        <taxon>Metazoa</taxon>
        <taxon>Chordata</taxon>
        <taxon>Craniata</taxon>
        <taxon>Vertebrata</taxon>
        <taxon>Euteleostomi</taxon>
        <taxon>Actinopterygii</taxon>
        <taxon>Neopterygii</taxon>
        <taxon>Teleostei</taxon>
        <taxon>Neoteleostei</taxon>
        <taxon>Acanthomorphata</taxon>
        <taxon>Ovalentaria</taxon>
        <taxon>Atherinomorphae</taxon>
        <taxon>Cyprinodontiformes</taxon>
        <taxon>Goodeidae</taxon>
        <taxon>Goodea</taxon>
    </lineage>
</organism>
<keyword evidence="2" id="KW-0812">Transmembrane</keyword>
<comment type="caution">
    <text evidence="3">The sequence shown here is derived from an EMBL/GenBank/DDBJ whole genome shotgun (WGS) entry which is preliminary data.</text>
</comment>
<feature type="region of interest" description="Disordered" evidence="1">
    <location>
        <begin position="68"/>
        <end position="101"/>
    </location>
</feature>
<name>A0ABV0NPJ8_9TELE</name>
<evidence type="ECO:0000256" key="2">
    <source>
        <dbReference type="SAM" id="Phobius"/>
    </source>
</evidence>
<evidence type="ECO:0000256" key="1">
    <source>
        <dbReference type="SAM" id="MobiDB-lite"/>
    </source>
</evidence>
<proteinExistence type="predicted"/>
<keyword evidence="2" id="KW-1133">Transmembrane helix</keyword>
<reference evidence="3 4" key="1">
    <citation type="submission" date="2021-06" db="EMBL/GenBank/DDBJ databases">
        <authorList>
            <person name="Palmer J.M."/>
        </authorList>
    </citation>
    <scope>NUCLEOTIDE SEQUENCE [LARGE SCALE GENOMIC DNA]</scope>
    <source>
        <strain evidence="3 4">GA_2019</strain>
        <tissue evidence="3">Muscle</tissue>
    </source>
</reference>
<keyword evidence="3" id="KW-0675">Receptor</keyword>
<feature type="non-terminal residue" evidence="3">
    <location>
        <position position="1"/>
    </location>
</feature>
<sequence length="101" mass="10856">RKLLHDAKPQGVERTSDVALYSGLAAGVVTVVLLIVAVTLYRRSQSEYGVDVIDSSALTGGFQSFSFKTSRQGKPVTESHRDKSVTTNHAPTRLPLSDAVV</sequence>
<feature type="transmembrane region" description="Helical" evidence="2">
    <location>
        <begin position="20"/>
        <end position="41"/>
    </location>
</feature>
<protein>
    <submittedName>
        <fullName evidence="3">Netrin receptor unc5d</fullName>
    </submittedName>
</protein>
<dbReference type="Proteomes" id="UP001476798">
    <property type="component" value="Unassembled WGS sequence"/>
</dbReference>
<keyword evidence="4" id="KW-1185">Reference proteome</keyword>
<evidence type="ECO:0000313" key="4">
    <source>
        <dbReference type="Proteomes" id="UP001476798"/>
    </source>
</evidence>
<accession>A0ABV0NPJ8</accession>